<keyword evidence="3 11" id="KW-0328">Glycosyltransferase</keyword>
<feature type="transmembrane region" description="Helical" evidence="9">
    <location>
        <begin position="228"/>
        <end position="253"/>
    </location>
</feature>
<gene>
    <name evidence="11" type="ORF">BJ991_003052</name>
</gene>
<dbReference type="CDD" id="cd04187">
    <property type="entry name" value="DPM1_like_bac"/>
    <property type="match status" value="1"/>
</dbReference>
<dbReference type="InterPro" id="IPR050256">
    <property type="entry name" value="Glycosyltransferase_2"/>
</dbReference>
<dbReference type="GO" id="GO:0004582">
    <property type="term" value="F:dolichyl-phosphate beta-D-mannosyltransferase activity"/>
    <property type="evidence" value="ECO:0007669"/>
    <property type="project" value="UniProtKB-EC"/>
</dbReference>
<evidence type="ECO:0000256" key="3">
    <source>
        <dbReference type="ARBA" id="ARBA00022676"/>
    </source>
</evidence>
<name>A0A7Y9KMQ8_9MICO</name>
<evidence type="ECO:0000256" key="9">
    <source>
        <dbReference type="SAM" id="Phobius"/>
    </source>
</evidence>
<proteinExistence type="inferred from homology"/>
<keyword evidence="12" id="KW-1185">Reference proteome</keyword>
<evidence type="ECO:0000256" key="1">
    <source>
        <dbReference type="ARBA" id="ARBA00006739"/>
    </source>
</evidence>
<comment type="caution">
    <text evidence="11">The sequence shown here is derived from an EMBL/GenBank/DDBJ whole genome shotgun (WGS) entry which is preliminary data.</text>
</comment>
<keyword evidence="7 9" id="KW-1133">Transmembrane helix</keyword>
<dbReference type="EMBL" id="JACCBV010000001">
    <property type="protein sequence ID" value="NYE21024.1"/>
    <property type="molecule type" value="Genomic_DNA"/>
</dbReference>
<evidence type="ECO:0000256" key="5">
    <source>
        <dbReference type="ARBA" id="ARBA00022692"/>
    </source>
</evidence>
<dbReference type="GO" id="GO:0005886">
    <property type="term" value="C:plasma membrane"/>
    <property type="evidence" value="ECO:0007669"/>
    <property type="project" value="TreeGrafter"/>
</dbReference>
<protein>
    <submittedName>
        <fullName evidence="11">Dolichol-phosphate mannosyltransferase</fullName>
        <ecNumber evidence="11">2.4.1.83</ecNumber>
    </submittedName>
</protein>
<dbReference type="InterPro" id="IPR001173">
    <property type="entry name" value="Glyco_trans_2-like"/>
</dbReference>
<sequence length="317" mass="33988">MSLVIPAYNEVDSAGDIAEFYAQILSTYTDVSFELILVDDGSTDGTADALQTTLSGVGPARIVSLSRNFGSHAGITAGFAHARGDAVLTLSADRQEPLEAIGQFLEQWHAGADIVWGLRSVRAVRKGMGETFARVFSRIYGANSDVPNYPSEGPSQILVSRAALDALNAMPELNRNVLAMAAWVGFDQRRIYFEQLPRPHGTSKWTTKRKMKLVVDSFVEFSHAPVEWVAWGGLLIGAIGGLLLILAILLAFFQPFGAAVALLSGLILIVGGMILVGIGVLGEYVWRAGDDARRRPVYVVRSIAEVGGAQPATTGDQ</sequence>
<keyword evidence="4 11" id="KW-0808">Transferase</keyword>
<dbReference type="GO" id="GO:0009103">
    <property type="term" value="P:lipopolysaccharide biosynthetic process"/>
    <property type="evidence" value="ECO:0007669"/>
    <property type="project" value="UniProtKB-KW"/>
</dbReference>
<comment type="similarity">
    <text evidence="1">Belongs to the glycosyltransferase 2 family.</text>
</comment>
<keyword evidence="5 9" id="KW-0812">Transmembrane</keyword>
<evidence type="ECO:0000256" key="7">
    <source>
        <dbReference type="ARBA" id="ARBA00022989"/>
    </source>
</evidence>
<evidence type="ECO:0000259" key="10">
    <source>
        <dbReference type="Pfam" id="PF00535"/>
    </source>
</evidence>
<feature type="domain" description="Glycosyltransferase 2-like" evidence="10">
    <location>
        <begin position="2"/>
        <end position="122"/>
    </location>
</feature>
<accession>A0A7Y9KMQ8</accession>
<keyword evidence="2" id="KW-1003">Cell membrane</keyword>
<evidence type="ECO:0000313" key="11">
    <source>
        <dbReference type="EMBL" id="NYE21024.1"/>
    </source>
</evidence>
<dbReference type="EC" id="2.4.1.83" evidence="11"/>
<evidence type="ECO:0000313" key="12">
    <source>
        <dbReference type="Proteomes" id="UP000576969"/>
    </source>
</evidence>
<organism evidence="11 12">
    <name type="scientific">Microbacterium immunditiarum</name>
    <dbReference type="NCBI Taxonomy" id="337480"/>
    <lineage>
        <taxon>Bacteria</taxon>
        <taxon>Bacillati</taxon>
        <taxon>Actinomycetota</taxon>
        <taxon>Actinomycetes</taxon>
        <taxon>Micrococcales</taxon>
        <taxon>Microbacteriaceae</taxon>
        <taxon>Microbacterium</taxon>
    </lineage>
</organism>
<evidence type="ECO:0000256" key="2">
    <source>
        <dbReference type="ARBA" id="ARBA00022475"/>
    </source>
</evidence>
<dbReference type="PANTHER" id="PTHR48090:SF3">
    <property type="entry name" value="UNDECAPRENYL-PHOSPHATE 4-DEOXY-4-FORMAMIDO-L-ARABINOSE TRANSFERASE"/>
    <property type="match status" value="1"/>
</dbReference>
<dbReference type="InterPro" id="IPR029044">
    <property type="entry name" value="Nucleotide-diphossugar_trans"/>
</dbReference>
<evidence type="ECO:0000256" key="4">
    <source>
        <dbReference type="ARBA" id="ARBA00022679"/>
    </source>
</evidence>
<reference evidence="11 12" key="1">
    <citation type="submission" date="2020-07" db="EMBL/GenBank/DDBJ databases">
        <title>Sequencing the genomes of 1000 actinobacteria strains.</title>
        <authorList>
            <person name="Klenk H.-P."/>
        </authorList>
    </citation>
    <scope>NUCLEOTIDE SEQUENCE [LARGE SCALE GENOMIC DNA]</scope>
    <source>
        <strain evidence="11 12">DSM 24662</strain>
    </source>
</reference>
<evidence type="ECO:0000256" key="8">
    <source>
        <dbReference type="ARBA" id="ARBA00023136"/>
    </source>
</evidence>
<feature type="transmembrane region" description="Helical" evidence="9">
    <location>
        <begin position="259"/>
        <end position="286"/>
    </location>
</feature>
<dbReference type="Gene3D" id="3.90.550.10">
    <property type="entry name" value="Spore Coat Polysaccharide Biosynthesis Protein SpsA, Chain A"/>
    <property type="match status" value="1"/>
</dbReference>
<dbReference type="SUPFAM" id="SSF53448">
    <property type="entry name" value="Nucleotide-diphospho-sugar transferases"/>
    <property type="match status" value="1"/>
</dbReference>
<dbReference type="Proteomes" id="UP000576969">
    <property type="component" value="Unassembled WGS sequence"/>
</dbReference>
<dbReference type="AlphaFoldDB" id="A0A7Y9KMQ8"/>
<dbReference type="RefSeq" id="WP_343048792.1">
    <property type="nucleotide sequence ID" value="NZ_JACCBV010000001.1"/>
</dbReference>
<keyword evidence="8 9" id="KW-0472">Membrane</keyword>
<dbReference type="Pfam" id="PF00535">
    <property type="entry name" value="Glycos_transf_2"/>
    <property type="match status" value="1"/>
</dbReference>
<evidence type="ECO:0000256" key="6">
    <source>
        <dbReference type="ARBA" id="ARBA00022985"/>
    </source>
</evidence>
<keyword evidence="6" id="KW-0448">Lipopolysaccharide biosynthesis</keyword>
<dbReference type="PANTHER" id="PTHR48090">
    <property type="entry name" value="UNDECAPRENYL-PHOSPHATE 4-DEOXY-4-FORMAMIDO-L-ARABINOSE TRANSFERASE-RELATED"/>
    <property type="match status" value="1"/>
</dbReference>